<feature type="compositionally biased region" description="Basic and acidic residues" evidence="1">
    <location>
        <begin position="38"/>
        <end position="49"/>
    </location>
</feature>
<reference evidence="3" key="1">
    <citation type="submission" date="2016-06" db="EMBL/GenBank/DDBJ databases">
        <title>Parallel loss of symbiosis genes in relatives of nitrogen-fixing non-legume Parasponia.</title>
        <authorList>
            <person name="Van Velzen R."/>
            <person name="Holmer R."/>
            <person name="Bu F."/>
            <person name="Rutten L."/>
            <person name="Van Zeijl A."/>
            <person name="Liu W."/>
            <person name="Santuari L."/>
            <person name="Cao Q."/>
            <person name="Sharma T."/>
            <person name="Shen D."/>
            <person name="Roswanjaya Y."/>
            <person name="Wardhani T."/>
            <person name="Kalhor M.S."/>
            <person name="Jansen J."/>
            <person name="Van den Hoogen J."/>
            <person name="Gungor B."/>
            <person name="Hartog M."/>
            <person name="Hontelez J."/>
            <person name="Verver J."/>
            <person name="Yang W.-C."/>
            <person name="Schijlen E."/>
            <person name="Repin R."/>
            <person name="Schilthuizen M."/>
            <person name="Schranz E."/>
            <person name="Heidstra R."/>
            <person name="Miyata K."/>
            <person name="Fedorova E."/>
            <person name="Kohlen W."/>
            <person name="Bisseling T."/>
            <person name="Smit S."/>
            <person name="Geurts R."/>
        </authorList>
    </citation>
    <scope>NUCLEOTIDE SEQUENCE [LARGE SCALE GENOMIC DNA]</scope>
    <source>
        <strain evidence="3">cv. RG33-2</strain>
    </source>
</reference>
<organism evidence="2 3">
    <name type="scientific">Trema orientale</name>
    <name type="common">Charcoal tree</name>
    <name type="synonym">Celtis orientalis</name>
    <dbReference type="NCBI Taxonomy" id="63057"/>
    <lineage>
        <taxon>Eukaryota</taxon>
        <taxon>Viridiplantae</taxon>
        <taxon>Streptophyta</taxon>
        <taxon>Embryophyta</taxon>
        <taxon>Tracheophyta</taxon>
        <taxon>Spermatophyta</taxon>
        <taxon>Magnoliopsida</taxon>
        <taxon>eudicotyledons</taxon>
        <taxon>Gunneridae</taxon>
        <taxon>Pentapetalae</taxon>
        <taxon>rosids</taxon>
        <taxon>fabids</taxon>
        <taxon>Rosales</taxon>
        <taxon>Cannabaceae</taxon>
        <taxon>Trema</taxon>
    </lineage>
</organism>
<name>A0A2P5CRZ4_TREOI</name>
<accession>A0A2P5CRZ4</accession>
<comment type="caution">
    <text evidence="2">The sequence shown here is derived from an EMBL/GenBank/DDBJ whole genome shotgun (WGS) entry which is preliminary data.</text>
</comment>
<dbReference type="Proteomes" id="UP000237000">
    <property type="component" value="Unassembled WGS sequence"/>
</dbReference>
<gene>
    <name evidence="2" type="ORF">TorRG33x02_275250</name>
</gene>
<dbReference type="EMBL" id="JXTC01000333">
    <property type="protein sequence ID" value="PON63815.1"/>
    <property type="molecule type" value="Genomic_DNA"/>
</dbReference>
<feature type="region of interest" description="Disordered" evidence="1">
    <location>
        <begin position="1"/>
        <end position="59"/>
    </location>
</feature>
<sequence length="59" mass="6885">MEGVSRETEPDVGKKTTVMAKRRKNTNLPMGETTAQNRKQEKSKKREAPNSRQQRRTKR</sequence>
<evidence type="ECO:0000313" key="2">
    <source>
        <dbReference type="EMBL" id="PON63815.1"/>
    </source>
</evidence>
<evidence type="ECO:0000313" key="3">
    <source>
        <dbReference type="Proteomes" id="UP000237000"/>
    </source>
</evidence>
<dbReference type="AlphaFoldDB" id="A0A2P5CRZ4"/>
<evidence type="ECO:0000256" key="1">
    <source>
        <dbReference type="SAM" id="MobiDB-lite"/>
    </source>
</evidence>
<feature type="compositionally biased region" description="Basic and acidic residues" evidence="1">
    <location>
        <begin position="1"/>
        <end position="14"/>
    </location>
</feature>
<keyword evidence="3" id="KW-1185">Reference proteome</keyword>
<dbReference type="InParanoid" id="A0A2P5CRZ4"/>
<proteinExistence type="predicted"/>
<protein>
    <submittedName>
        <fullName evidence="2">Uncharacterized protein</fullName>
    </submittedName>
</protein>